<evidence type="ECO:0000256" key="1">
    <source>
        <dbReference type="SAM" id="MobiDB-lite"/>
    </source>
</evidence>
<dbReference type="RefSeq" id="WP_146510428.1">
    <property type="nucleotide sequence ID" value="NZ_SIHI01000005.1"/>
</dbReference>
<name>A0A5C5WXJ3_9PLAN</name>
<evidence type="ECO:0000313" key="2">
    <source>
        <dbReference type="EMBL" id="TWT55290.1"/>
    </source>
</evidence>
<feature type="region of interest" description="Disordered" evidence="1">
    <location>
        <begin position="1"/>
        <end position="23"/>
    </location>
</feature>
<feature type="compositionally biased region" description="Basic and acidic residues" evidence="1">
    <location>
        <begin position="1"/>
        <end position="10"/>
    </location>
</feature>
<dbReference type="AlphaFoldDB" id="A0A5C5WXJ3"/>
<organism evidence="2 3">
    <name type="scientific">Thalassoglobus neptunius</name>
    <dbReference type="NCBI Taxonomy" id="1938619"/>
    <lineage>
        <taxon>Bacteria</taxon>
        <taxon>Pseudomonadati</taxon>
        <taxon>Planctomycetota</taxon>
        <taxon>Planctomycetia</taxon>
        <taxon>Planctomycetales</taxon>
        <taxon>Planctomycetaceae</taxon>
        <taxon>Thalassoglobus</taxon>
    </lineage>
</organism>
<dbReference type="OrthoDB" id="213842at2"/>
<dbReference type="EMBL" id="SIHI01000005">
    <property type="protein sequence ID" value="TWT55290.1"/>
    <property type="molecule type" value="Genomic_DNA"/>
</dbReference>
<reference evidence="2 3" key="1">
    <citation type="submission" date="2019-02" db="EMBL/GenBank/DDBJ databases">
        <title>Deep-cultivation of Planctomycetes and their phenomic and genomic characterization uncovers novel biology.</title>
        <authorList>
            <person name="Wiegand S."/>
            <person name="Jogler M."/>
            <person name="Boedeker C."/>
            <person name="Pinto D."/>
            <person name="Vollmers J."/>
            <person name="Rivas-Marin E."/>
            <person name="Kohn T."/>
            <person name="Peeters S.H."/>
            <person name="Heuer A."/>
            <person name="Rast P."/>
            <person name="Oberbeckmann S."/>
            <person name="Bunk B."/>
            <person name="Jeske O."/>
            <person name="Meyerdierks A."/>
            <person name="Storesund J.E."/>
            <person name="Kallscheuer N."/>
            <person name="Luecker S."/>
            <person name="Lage O.M."/>
            <person name="Pohl T."/>
            <person name="Merkel B.J."/>
            <person name="Hornburger P."/>
            <person name="Mueller R.-W."/>
            <person name="Bruemmer F."/>
            <person name="Labrenz M."/>
            <person name="Spormann A.M."/>
            <person name="Op Den Camp H."/>
            <person name="Overmann J."/>
            <person name="Amann R."/>
            <person name="Jetten M.S.M."/>
            <person name="Mascher T."/>
            <person name="Medema M.H."/>
            <person name="Devos D.P."/>
            <person name="Kaster A.-K."/>
            <person name="Ovreas L."/>
            <person name="Rohde M."/>
            <person name="Galperin M.Y."/>
            <person name="Jogler C."/>
        </authorList>
    </citation>
    <scope>NUCLEOTIDE SEQUENCE [LARGE SCALE GENOMIC DNA]</scope>
    <source>
        <strain evidence="2 3">KOR42</strain>
    </source>
</reference>
<comment type="caution">
    <text evidence="2">The sequence shown here is derived from an EMBL/GenBank/DDBJ whole genome shotgun (WGS) entry which is preliminary data.</text>
</comment>
<dbReference type="Proteomes" id="UP000317243">
    <property type="component" value="Unassembled WGS sequence"/>
</dbReference>
<accession>A0A5C5WXJ3</accession>
<sequence length="142" mass="15689">MAAKKSDKSQKGKQKANSKSRSPVERIVVWGGILLLLALVATEGYARYSYTTSLEKLRSELQKDEAGDREPLTVEEAKSLIVGSPAESTAGNRMTFQFRGLIKDFGSIHLTFDPNQMNITGLETEQVEEEPVEEEPVEEGAE</sequence>
<gene>
    <name evidence="2" type="ORF">KOR42_29170</name>
</gene>
<keyword evidence="3" id="KW-1185">Reference proteome</keyword>
<proteinExistence type="predicted"/>
<evidence type="ECO:0000313" key="3">
    <source>
        <dbReference type="Proteomes" id="UP000317243"/>
    </source>
</evidence>
<protein>
    <submittedName>
        <fullName evidence="2">Uncharacterized protein</fullName>
    </submittedName>
</protein>